<dbReference type="GO" id="GO:0005789">
    <property type="term" value="C:endoplasmic reticulum membrane"/>
    <property type="evidence" value="ECO:0007669"/>
    <property type="project" value="UniProtKB-SubCell"/>
</dbReference>
<sequence>MTLRILYSAMFIKEYFKGSSTFSFRGCLPSGWIIHLLSATLGKNLSSRKLFAFAITLTDEFCKLTVRRIVEDNELLISFLLEDSMFQADNINFGTCTMLLIPYFCQFYLT</sequence>
<gene>
    <name evidence="2" type="ORF">TSUD_290250</name>
</gene>
<organism evidence="2 3">
    <name type="scientific">Trifolium subterraneum</name>
    <name type="common">Subterranean clover</name>
    <dbReference type="NCBI Taxonomy" id="3900"/>
    <lineage>
        <taxon>Eukaryota</taxon>
        <taxon>Viridiplantae</taxon>
        <taxon>Streptophyta</taxon>
        <taxon>Embryophyta</taxon>
        <taxon>Tracheophyta</taxon>
        <taxon>Spermatophyta</taxon>
        <taxon>Magnoliopsida</taxon>
        <taxon>eudicotyledons</taxon>
        <taxon>Gunneridae</taxon>
        <taxon>Pentapetalae</taxon>
        <taxon>rosids</taxon>
        <taxon>fabids</taxon>
        <taxon>Fabales</taxon>
        <taxon>Fabaceae</taxon>
        <taxon>Papilionoideae</taxon>
        <taxon>50 kb inversion clade</taxon>
        <taxon>NPAAA clade</taxon>
        <taxon>Hologalegina</taxon>
        <taxon>IRL clade</taxon>
        <taxon>Trifolieae</taxon>
        <taxon>Trifolium</taxon>
    </lineage>
</organism>
<name>A0A2Z6MTG7_TRISU</name>
<dbReference type="InterPro" id="IPR007594">
    <property type="entry name" value="RFT1"/>
</dbReference>
<comment type="similarity">
    <text evidence="1">Belongs to the RFT1 family.</text>
</comment>
<proteinExistence type="inferred from homology"/>
<dbReference type="OrthoDB" id="9979195at2759"/>
<protein>
    <recommendedName>
        <fullName evidence="1">Protein RFT1 homolog</fullName>
    </recommendedName>
</protein>
<accession>A0A2Z6MTG7</accession>
<dbReference type="EMBL" id="DF973345">
    <property type="protein sequence ID" value="GAU26975.1"/>
    <property type="molecule type" value="Genomic_DNA"/>
</dbReference>
<dbReference type="AlphaFoldDB" id="A0A2Z6MTG7"/>
<evidence type="ECO:0000313" key="2">
    <source>
        <dbReference type="EMBL" id="GAU26975.1"/>
    </source>
</evidence>
<evidence type="ECO:0000313" key="3">
    <source>
        <dbReference type="Proteomes" id="UP000242715"/>
    </source>
</evidence>
<comment type="subcellular location">
    <subcellularLocation>
        <location evidence="1">Endoplasmic reticulum membrane</location>
        <topology evidence="1">Multi-pass membrane protein</topology>
    </subcellularLocation>
</comment>
<evidence type="ECO:0000256" key="1">
    <source>
        <dbReference type="RuleBase" id="RU365067"/>
    </source>
</evidence>
<dbReference type="GO" id="GO:0006488">
    <property type="term" value="P:dolichol-linked oligosaccharide biosynthetic process"/>
    <property type="evidence" value="ECO:0007669"/>
    <property type="project" value="InterPro"/>
</dbReference>
<reference evidence="3" key="1">
    <citation type="journal article" date="2017" name="Front. Plant Sci.">
        <title>Climate Clever Clovers: New Paradigm to Reduce the Environmental Footprint of Ruminants by Breeding Low Methanogenic Forages Utilizing Haplotype Variation.</title>
        <authorList>
            <person name="Kaur P."/>
            <person name="Appels R."/>
            <person name="Bayer P.E."/>
            <person name="Keeble-Gagnere G."/>
            <person name="Wang J."/>
            <person name="Hirakawa H."/>
            <person name="Shirasawa K."/>
            <person name="Vercoe P."/>
            <person name="Stefanova K."/>
            <person name="Durmic Z."/>
            <person name="Nichols P."/>
            <person name="Revell C."/>
            <person name="Isobe S.N."/>
            <person name="Edwards D."/>
            <person name="Erskine W."/>
        </authorList>
    </citation>
    <scope>NUCLEOTIDE SEQUENCE [LARGE SCALE GENOMIC DNA]</scope>
    <source>
        <strain evidence="3">cv. Daliak</strain>
    </source>
</reference>
<dbReference type="Pfam" id="PF04506">
    <property type="entry name" value="Rft-1"/>
    <property type="match status" value="1"/>
</dbReference>
<dbReference type="Proteomes" id="UP000242715">
    <property type="component" value="Unassembled WGS sequence"/>
</dbReference>
<comment type="function">
    <text evidence="1">Intramembrane glycolipid transporter that operates in the biosynthetic pathway of dolichol-linked oligosaccharides, the glycan precursors employed in protein asparagine (N)-glycosylation. The sequential addition of sugars to dolichol pyrophosphate produces dolichol-linked oligosaccharides containing fourteen sugars, including two GlcNAcs, nine mannoses and three glucoses. Once assembled, the oligosaccharide is transferred from the lipid to nascent proteins by oligosaccharyltransferases. The assembly of dolichol-linked oligosaccharides begins on the cytosolic side of the endoplasmic reticulum membrane and finishes in its lumen. RFT1 could mediate the translocation of the cytosolically oriented intermediate DolPP-GlcNAc2Man5, produced by ALG11, into the ER lumen where dolichol-linked oligosaccharides assembly continues. However, the intramembrane lipid transporter activity could not be confirmed in vitro.</text>
</comment>
<keyword evidence="3" id="KW-1185">Reference proteome</keyword>